<evidence type="ECO:0000313" key="2">
    <source>
        <dbReference type="EMBL" id="CEM20263.1"/>
    </source>
</evidence>
<dbReference type="PhylomeDB" id="A0A0G4FY46"/>
<proteinExistence type="predicted"/>
<dbReference type="AlphaFoldDB" id="A0A0G4FY46"/>
<evidence type="ECO:0000256" key="1">
    <source>
        <dbReference type="SAM" id="Coils"/>
    </source>
</evidence>
<name>A0A0G4FY46_VITBC</name>
<gene>
    <name evidence="2" type="ORF">Vbra_803</name>
</gene>
<dbReference type="EMBL" id="CDMY01000523">
    <property type="protein sequence ID" value="CEM20263.1"/>
    <property type="molecule type" value="Genomic_DNA"/>
</dbReference>
<reference evidence="2 3" key="1">
    <citation type="submission" date="2014-11" db="EMBL/GenBank/DDBJ databases">
        <authorList>
            <person name="Zhu J."/>
            <person name="Qi W."/>
            <person name="Song R."/>
        </authorList>
    </citation>
    <scope>NUCLEOTIDE SEQUENCE [LARGE SCALE GENOMIC DNA]</scope>
</reference>
<dbReference type="InParanoid" id="A0A0G4FY46"/>
<dbReference type="Proteomes" id="UP000041254">
    <property type="component" value="Unassembled WGS sequence"/>
</dbReference>
<feature type="coiled-coil region" evidence="1">
    <location>
        <begin position="46"/>
        <end position="83"/>
    </location>
</feature>
<sequence>MCSAVLPVVPLLPSAIQTAFRNALKEAVDDQNDDEEAFDYLYKQFIDRETRRIKKEAAERHRLEAENERLREEIATLKSQECRGADGQGEHYPNASLMRRDGATPVCMDFEDFQRLARDGVCPPPLIRQPIIAREAGQEEQPH</sequence>
<dbReference type="VEuPathDB" id="CryptoDB:Vbra_803"/>
<keyword evidence="1" id="KW-0175">Coiled coil</keyword>
<protein>
    <submittedName>
        <fullName evidence="2">Uncharacterized protein</fullName>
    </submittedName>
</protein>
<keyword evidence="3" id="KW-1185">Reference proteome</keyword>
<accession>A0A0G4FY46</accession>
<evidence type="ECO:0000313" key="3">
    <source>
        <dbReference type="Proteomes" id="UP000041254"/>
    </source>
</evidence>
<organism evidence="2 3">
    <name type="scientific">Vitrella brassicaformis (strain CCMP3155)</name>
    <dbReference type="NCBI Taxonomy" id="1169540"/>
    <lineage>
        <taxon>Eukaryota</taxon>
        <taxon>Sar</taxon>
        <taxon>Alveolata</taxon>
        <taxon>Colpodellida</taxon>
        <taxon>Vitrellaceae</taxon>
        <taxon>Vitrella</taxon>
    </lineage>
</organism>